<dbReference type="EMBL" id="BAAADQ010000004">
    <property type="protein sequence ID" value="GAA0538308.1"/>
    <property type="molecule type" value="Genomic_DNA"/>
</dbReference>
<keyword evidence="5" id="KW-1185">Reference proteome</keyword>
<dbReference type="Proteomes" id="UP001501425">
    <property type="component" value="Unassembled WGS sequence"/>
</dbReference>
<reference evidence="2" key="2">
    <citation type="submission" date="2023-12" db="EMBL/GenBank/DDBJ databases">
        <authorList>
            <person name="Sun Q."/>
            <person name="Inoue M."/>
        </authorList>
    </citation>
    <scope>NUCLEOTIDE SEQUENCE</scope>
    <source>
        <strain evidence="2">JCM 14265</strain>
    </source>
</reference>
<feature type="region of interest" description="Disordered" evidence="1">
    <location>
        <begin position="1"/>
        <end position="80"/>
    </location>
</feature>
<feature type="compositionally biased region" description="Basic and acidic residues" evidence="1">
    <location>
        <begin position="49"/>
        <end position="68"/>
    </location>
</feature>
<evidence type="ECO:0000313" key="4">
    <source>
        <dbReference type="Proteomes" id="UP001501425"/>
    </source>
</evidence>
<dbReference type="EMBL" id="JBEDNW010000009">
    <property type="protein sequence ID" value="MEZ3168611.1"/>
    <property type="molecule type" value="Genomic_DNA"/>
</dbReference>
<gene>
    <name evidence="3" type="ORF">ABNG02_14930</name>
    <name evidence="2" type="ORF">GCM10008994_11850</name>
</gene>
<evidence type="ECO:0000313" key="2">
    <source>
        <dbReference type="EMBL" id="GAA0538308.1"/>
    </source>
</evidence>
<protein>
    <submittedName>
        <fullName evidence="2">Uncharacterized protein</fullName>
    </submittedName>
</protein>
<accession>A0AAV3SQ65</accession>
<evidence type="ECO:0000313" key="5">
    <source>
        <dbReference type="Proteomes" id="UP001567571"/>
    </source>
</evidence>
<sequence>MTANATRRPRTRSHPSDGERSFRRAVPMTGTGDGPRPDPTTFAPTSQSERTRGTGRRADSRSTDERRGASNRTANDATTQ</sequence>
<reference evidence="2" key="1">
    <citation type="journal article" date="2014" name="Int. J. Syst. Evol. Microbiol.">
        <title>Complete genome sequence of Corynebacterium casei LMG S-19264T (=DSM 44701T), isolated from a smear-ripened cheese.</title>
        <authorList>
            <consortium name="US DOE Joint Genome Institute (JGI-PGF)"/>
            <person name="Walter F."/>
            <person name="Albersmeier A."/>
            <person name="Kalinowski J."/>
            <person name="Ruckert C."/>
        </authorList>
    </citation>
    <scope>NUCLEOTIDE SEQUENCE</scope>
    <source>
        <strain evidence="2">JCM 14265</strain>
    </source>
</reference>
<reference evidence="3 5" key="3">
    <citation type="submission" date="2024-06" db="EMBL/GenBank/DDBJ databases">
        <title>Halorubrum miltondacostae sp. nov., a potential PHA producer isolated from an inland solar saltern in Rio Maior, Portugal.</title>
        <authorList>
            <person name="Albuquerque L."/>
            <person name="Viver T."/>
            <person name="Barroso C."/>
            <person name="Claudino R."/>
            <person name="Galvan M."/>
            <person name="Simoes G."/>
            <person name="Lobo Da Cunha A."/>
            <person name="Egas C."/>
        </authorList>
    </citation>
    <scope>NUCLEOTIDE SEQUENCE [LARGE SCALE GENOMIC DNA]</scope>
    <source>
        <strain evidence="3 5">DSM 18646</strain>
    </source>
</reference>
<dbReference type="AlphaFoldDB" id="A0AAV3SQ65"/>
<dbReference type="Proteomes" id="UP001567571">
    <property type="component" value="Unassembled WGS sequence"/>
</dbReference>
<comment type="caution">
    <text evidence="2">The sequence shown here is derived from an EMBL/GenBank/DDBJ whole genome shotgun (WGS) entry which is preliminary data.</text>
</comment>
<feature type="compositionally biased region" description="Polar residues" evidence="1">
    <location>
        <begin position="70"/>
        <end position="80"/>
    </location>
</feature>
<organism evidence="2 4">
    <name type="scientific">Halorubrum ejinorense</name>
    <dbReference type="NCBI Taxonomy" id="425309"/>
    <lineage>
        <taxon>Archaea</taxon>
        <taxon>Methanobacteriati</taxon>
        <taxon>Methanobacteriota</taxon>
        <taxon>Stenosarchaea group</taxon>
        <taxon>Halobacteria</taxon>
        <taxon>Halobacteriales</taxon>
        <taxon>Haloferacaceae</taxon>
        <taxon>Halorubrum</taxon>
    </lineage>
</organism>
<evidence type="ECO:0000256" key="1">
    <source>
        <dbReference type="SAM" id="MobiDB-lite"/>
    </source>
</evidence>
<name>A0AAV3SQ65_9EURY</name>
<proteinExistence type="predicted"/>
<dbReference type="RefSeq" id="WP_343777461.1">
    <property type="nucleotide sequence ID" value="NZ_BAAADQ010000004.1"/>
</dbReference>
<evidence type="ECO:0000313" key="3">
    <source>
        <dbReference type="EMBL" id="MEZ3168611.1"/>
    </source>
</evidence>